<evidence type="ECO:0000256" key="12">
    <source>
        <dbReference type="PROSITE-ProRule" id="PRU00042"/>
    </source>
</evidence>
<evidence type="ECO:0000256" key="11">
    <source>
        <dbReference type="ARBA" id="ARBA00023242"/>
    </source>
</evidence>
<keyword evidence="3 12" id="KW-0863">Zinc-finger</keyword>
<evidence type="ECO:0000313" key="15">
    <source>
        <dbReference type="EMBL" id="KAF9600301.1"/>
    </source>
</evidence>
<dbReference type="Gene3D" id="2.60.120.650">
    <property type="entry name" value="Cupin"/>
    <property type="match status" value="1"/>
</dbReference>
<keyword evidence="8" id="KW-0408">Iron</keyword>
<evidence type="ECO:0000256" key="6">
    <source>
        <dbReference type="ARBA" id="ARBA00022964"/>
    </source>
</evidence>
<dbReference type="InterPro" id="IPR036236">
    <property type="entry name" value="Znf_C2H2_sf"/>
</dbReference>
<dbReference type="EMBL" id="JADFTS010000006">
    <property type="protein sequence ID" value="KAF9600301.1"/>
    <property type="molecule type" value="Genomic_DNA"/>
</dbReference>
<evidence type="ECO:0000256" key="10">
    <source>
        <dbReference type="ARBA" id="ARBA00023163"/>
    </source>
</evidence>
<sequence length="1031" mass="115003">MNDPVYEFSSIIRGAVSGGYWYARHNPGFNCGEASNIATPGWLRFAKEAAVRRASINCPPMVSHFQLLYALALTFCSRVPMSLSQEPRSSRLKDKKRGEGERMVKECFLQSVIQNNDLLHILSSHGFSCVLLPQNTSEVSLLSNTCIGTQKKIKPVISVGVGSNTEASEASTVLFSDETKLGTNVRLRSITGFDSVNETSKPVFRGDRVGSLPHQCNVDLSTTVIGSADMEKDTNYQGTGLLDHGRFPCVQCGILSFACVAVIQPREAASQCFMSADCSFFNDWKVGSGFLKDTFSVADENETFEPNCSSGAIKKAYQGGLYDVPVQTSDYQVQVSDEMVDVVSRTGSQKGISSLDLLVSAYGESSESDEELVEPDMVVNDDNIAEHKQFEDRKTFLWKTKVFPGDSRLRSHGSDHQDGMSEYMSDSSSKPGSEDEVSVQISPCTSSFVRKRRWIGSEVKVESHLTSNSSLKIDEETLASRKLKRLVGSYRDKGVFSGRVITGSAKLNETGLCTNQLDSVPVDTRMPSNTLCARPKFSLLGEKTKCSNIDIPILDTNTSLMQISQEESSRKHIFCLEHAVEVEKQLRPIGGASILLLCHPEYPKVEAEAKVLAEDMGIDYLWKDILFRDATKEDQERISFALDDKEVEPSNGDWAVKLGINLYYSVHLSKSPLYTKQMPYNSIIYKAFRFSSPTNYPMEVEVSGKVPNKQKKTLVAGKWCGKVWMLNQVHPSLAQRETQEEENSSSYHARAVPCLKSCSMLGRKAEMSNQLKEPVNCPTRCSPGVTTTIDGKFGQKQKRKFVEEPTMKRKLPLLGSPAQTEDSSQSDSSPVSGRRCLKKGHTKHDRPLLQGSSVKNIRQFDSNLKVEIDGGPSTRLRRRPSKLVEEVKVKPVIGKQTRTKVKKTPPSSNDIEDEEAEYQCDIDGCTMGFTSKQELTLHKRNVCSVKGCGKNFFSHKYLVQHRRVHLDDRPLKCPWKGCKMTFKWAWARTEHIRVHTGARPYICREVGCGQTFRFVSDFSRHKRKTGHSVKG</sequence>
<comment type="caution">
    <text evidence="15">The sequence shown here is derived from an EMBL/GenBank/DDBJ whole genome shotgun (WGS) entry which is preliminary data.</text>
</comment>
<dbReference type="Gene3D" id="3.30.160.60">
    <property type="entry name" value="Classic Zinc Finger"/>
    <property type="match status" value="2"/>
</dbReference>
<dbReference type="GO" id="GO:0008270">
    <property type="term" value="F:zinc ion binding"/>
    <property type="evidence" value="ECO:0007669"/>
    <property type="project" value="UniProtKB-KW"/>
</dbReference>
<organism evidence="15 16">
    <name type="scientific">Coptis chinensis</name>
    <dbReference type="NCBI Taxonomy" id="261450"/>
    <lineage>
        <taxon>Eukaryota</taxon>
        <taxon>Viridiplantae</taxon>
        <taxon>Streptophyta</taxon>
        <taxon>Embryophyta</taxon>
        <taxon>Tracheophyta</taxon>
        <taxon>Spermatophyta</taxon>
        <taxon>Magnoliopsida</taxon>
        <taxon>Ranunculales</taxon>
        <taxon>Ranunculaceae</taxon>
        <taxon>Coptidoideae</taxon>
        <taxon>Coptis</taxon>
    </lineage>
</organism>
<name>A0A835HIL4_9MAGN</name>
<evidence type="ECO:0000256" key="4">
    <source>
        <dbReference type="ARBA" id="ARBA00022833"/>
    </source>
</evidence>
<keyword evidence="7" id="KW-0560">Oxidoreductase</keyword>
<dbReference type="InterPro" id="IPR013087">
    <property type="entry name" value="Znf_C2H2_type"/>
</dbReference>
<dbReference type="GO" id="GO:0005634">
    <property type="term" value="C:nucleus"/>
    <property type="evidence" value="ECO:0007669"/>
    <property type="project" value="TreeGrafter"/>
</dbReference>
<evidence type="ECO:0000256" key="7">
    <source>
        <dbReference type="ARBA" id="ARBA00023002"/>
    </source>
</evidence>
<dbReference type="Proteomes" id="UP000631114">
    <property type="component" value="Unassembled WGS sequence"/>
</dbReference>
<accession>A0A835HIL4</accession>
<evidence type="ECO:0000256" key="8">
    <source>
        <dbReference type="ARBA" id="ARBA00023004"/>
    </source>
</evidence>
<gene>
    <name evidence="15" type="ORF">IFM89_005887</name>
</gene>
<feature type="domain" description="C2H2-type" evidence="14">
    <location>
        <begin position="971"/>
        <end position="1000"/>
    </location>
</feature>
<dbReference type="OrthoDB" id="9547406at2759"/>
<evidence type="ECO:0000256" key="3">
    <source>
        <dbReference type="ARBA" id="ARBA00022771"/>
    </source>
</evidence>
<keyword evidence="2" id="KW-0677">Repeat</keyword>
<dbReference type="AlphaFoldDB" id="A0A835HIL4"/>
<keyword evidence="11" id="KW-0539">Nucleus</keyword>
<dbReference type="PROSITE" id="PS00028">
    <property type="entry name" value="ZINC_FINGER_C2H2_1"/>
    <property type="match status" value="3"/>
</dbReference>
<keyword evidence="6" id="KW-0223">Dioxygenase</keyword>
<dbReference type="PROSITE" id="PS50157">
    <property type="entry name" value="ZINC_FINGER_C2H2_2"/>
    <property type="match status" value="3"/>
</dbReference>
<keyword evidence="4" id="KW-0862">Zinc</keyword>
<evidence type="ECO:0000256" key="9">
    <source>
        <dbReference type="ARBA" id="ARBA00023015"/>
    </source>
</evidence>
<dbReference type="GO" id="GO:0034647">
    <property type="term" value="F:histone H3K4me/H3K4me2/H3K4me3 demethylase activity"/>
    <property type="evidence" value="ECO:0007669"/>
    <property type="project" value="TreeGrafter"/>
</dbReference>
<reference evidence="15 16" key="1">
    <citation type="submission" date="2020-10" db="EMBL/GenBank/DDBJ databases">
        <title>The Coptis chinensis genome and diversification of protoberbering-type alkaloids.</title>
        <authorList>
            <person name="Wang B."/>
            <person name="Shu S."/>
            <person name="Song C."/>
            <person name="Liu Y."/>
        </authorList>
    </citation>
    <scope>NUCLEOTIDE SEQUENCE [LARGE SCALE GENOMIC DNA]</scope>
    <source>
        <strain evidence="15">HL-2020</strain>
        <tissue evidence="15">Leaf</tissue>
    </source>
</reference>
<keyword evidence="1" id="KW-0479">Metal-binding</keyword>
<keyword evidence="10" id="KW-0804">Transcription</keyword>
<evidence type="ECO:0000256" key="13">
    <source>
        <dbReference type="SAM" id="MobiDB-lite"/>
    </source>
</evidence>
<dbReference type="SMART" id="SM00355">
    <property type="entry name" value="ZnF_C2H2"/>
    <property type="match status" value="4"/>
</dbReference>
<keyword evidence="9" id="KW-0805">Transcription regulation</keyword>
<keyword evidence="16" id="KW-1185">Reference proteome</keyword>
<feature type="domain" description="C2H2-type" evidence="14">
    <location>
        <begin position="1001"/>
        <end position="1031"/>
    </location>
</feature>
<dbReference type="GO" id="GO:0040029">
    <property type="term" value="P:epigenetic regulation of gene expression"/>
    <property type="evidence" value="ECO:0007669"/>
    <property type="project" value="UniProtKB-ARBA"/>
</dbReference>
<proteinExistence type="predicted"/>
<dbReference type="SUPFAM" id="SSF57667">
    <property type="entry name" value="beta-beta-alpha zinc fingers"/>
    <property type="match status" value="2"/>
</dbReference>
<dbReference type="GO" id="GO:0000785">
    <property type="term" value="C:chromatin"/>
    <property type="evidence" value="ECO:0007669"/>
    <property type="project" value="TreeGrafter"/>
</dbReference>
<evidence type="ECO:0000256" key="1">
    <source>
        <dbReference type="ARBA" id="ARBA00022723"/>
    </source>
</evidence>
<evidence type="ECO:0000313" key="16">
    <source>
        <dbReference type="Proteomes" id="UP000631114"/>
    </source>
</evidence>
<protein>
    <recommendedName>
        <fullName evidence="14">C2H2-type domain-containing protein</fullName>
    </recommendedName>
</protein>
<feature type="compositionally biased region" description="Basic residues" evidence="13">
    <location>
        <begin position="835"/>
        <end position="844"/>
    </location>
</feature>
<evidence type="ECO:0000256" key="2">
    <source>
        <dbReference type="ARBA" id="ARBA00022737"/>
    </source>
</evidence>
<feature type="region of interest" description="Disordered" evidence="13">
    <location>
        <begin position="408"/>
        <end position="441"/>
    </location>
</feature>
<feature type="compositionally biased region" description="Basic and acidic residues" evidence="13">
    <location>
        <begin position="408"/>
        <end position="419"/>
    </location>
</feature>
<evidence type="ECO:0000256" key="5">
    <source>
        <dbReference type="ARBA" id="ARBA00022853"/>
    </source>
</evidence>
<keyword evidence="5" id="KW-0156">Chromatin regulator</keyword>
<evidence type="ECO:0000259" key="14">
    <source>
        <dbReference type="PROSITE" id="PS50157"/>
    </source>
</evidence>
<feature type="domain" description="C2H2-type" evidence="14">
    <location>
        <begin position="941"/>
        <end position="970"/>
    </location>
</feature>
<dbReference type="PANTHER" id="PTHR10694">
    <property type="entry name" value="LYSINE-SPECIFIC DEMETHYLASE"/>
    <property type="match status" value="1"/>
</dbReference>
<feature type="compositionally biased region" description="Low complexity" evidence="13">
    <location>
        <begin position="823"/>
        <end position="832"/>
    </location>
</feature>
<dbReference type="FunFam" id="3.30.160.60:FF:000747">
    <property type="entry name" value="Probable lysine-specific demethylase ELF6"/>
    <property type="match status" value="1"/>
</dbReference>
<dbReference type="PANTHER" id="PTHR10694:SF38">
    <property type="entry name" value="LYSINE-SPECIFIC DEMETHYLASE REF6"/>
    <property type="match status" value="1"/>
</dbReference>
<feature type="region of interest" description="Disordered" evidence="13">
    <location>
        <begin position="788"/>
        <end position="848"/>
    </location>
</feature>